<name>A0ABQ4PW26_9PROT</name>
<dbReference type="PANTHER" id="PTHR30086">
    <property type="entry name" value="ARGININE EXPORTER PROTEIN ARGO"/>
    <property type="match status" value="1"/>
</dbReference>
<reference evidence="7" key="1">
    <citation type="submission" date="2021-05" db="EMBL/GenBank/DDBJ databases">
        <authorList>
            <person name="Tanabe Y."/>
        </authorList>
    </citation>
    <scope>NUCLEOTIDE SEQUENCE</scope>
    <source>
        <strain evidence="7">BOTRYCO-1</strain>
    </source>
</reference>
<evidence type="ECO:0000313" key="8">
    <source>
        <dbReference type="Proteomes" id="UP001161064"/>
    </source>
</evidence>
<sequence length="211" mass="23242">MWFEFLLVVALLELTPGPNMAWLATLTLDRGKSVGLQAVLGISLGFCLYLAAALAGLGVLMASNPRLLAVLRWLGVMFLFYMAIEPWWERAKQHEQVGTSAGAKRSLEAGRYIIQGLTLNIFNPKVALFYVTLLPRFVVEERGLVWAQSLWLGLIHIGVATGVHVAIVLAAGRLRPWLGEGRRGTELKIFFTVALVLIAVWLAWDGLGGQF</sequence>
<feature type="transmembrane region" description="Helical" evidence="6">
    <location>
        <begin position="150"/>
        <end position="174"/>
    </location>
</feature>
<dbReference type="InterPro" id="IPR001123">
    <property type="entry name" value="LeuE-type"/>
</dbReference>
<feature type="transmembrane region" description="Helical" evidence="6">
    <location>
        <begin position="186"/>
        <end position="204"/>
    </location>
</feature>
<dbReference type="EMBL" id="BPFZ01000008">
    <property type="protein sequence ID" value="GIU67252.1"/>
    <property type="molecule type" value="Genomic_DNA"/>
</dbReference>
<comment type="caution">
    <text evidence="7">The sequence shown here is derived from an EMBL/GenBank/DDBJ whole genome shotgun (WGS) entry which is preliminary data.</text>
</comment>
<evidence type="ECO:0000256" key="1">
    <source>
        <dbReference type="ARBA" id="ARBA00004651"/>
    </source>
</evidence>
<keyword evidence="5 6" id="KW-0472">Membrane</keyword>
<reference evidence="7" key="2">
    <citation type="journal article" date="2023" name="ISME Commun">
        <title>Characterization of a bloom-associated alphaproteobacterial lineage, 'Candidatus Phycosocius': insights into freshwater algal-bacterial interactions.</title>
        <authorList>
            <person name="Tanabe Y."/>
            <person name="Yamaguchi H."/>
            <person name="Yoshida M."/>
            <person name="Kai A."/>
            <person name="Okazaki Y."/>
        </authorList>
    </citation>
    <scope>NUCLEOTIDE SEQUENCE</scope>
    <source>
        <strain evidence="7">BOTRYCO-1</strain>
    </source>
</reference>
<dbReference type="PIRSF" id="PIRSF006324">
    <property type="entry name" value="LeuE"/>
    <property type="match status" value="1"/>
</dbReference>
<evidence type="ECO:0000256" key="2">
    <source>
        <dbReference type="ARBA" id="ARBA00022475"/>
    </source>
</evidence>
<evidence type="ECO:0000256" key="6">
    <source>
        <dbReference type="SAM" id="Phobius"/>
    </source>
</evidence>
<dbReference type="Pfam" id="PF01810">
    <property type="entry name" value="LysE"/>
    <property type="match status" value="1"/>
</dbReference>
<feature type="transmembrane region" description="Helical" evidence="6">
    <location>
        <begin position="67"/>
        <end position="84"/>
    </location>
</feature>
<keyword evidence="3 6" id="KW-0812">Transmembrane</keyword>
<proteinExistence type="predicted"/>
<evidence type="ECO:0000256" key="3">
    <source>
        <dbReference type="ARBA" id="ARBA00022692"/>
    </source>
</evidence>
<dbReference type="PANTHER" id="PTHR30086:SF20">
    <property type="entry name" value="ARGININE EXPORTER PROTEIN ARGO-RELATED"/>
    <property type="match status" value="1"/>
</dbReference>
<evidence type="ECO:0000256" key="4">
    <source>
        <dbReference type="ARBA" id="ARBA00022989"/>
    </source>
</evidence>
<evidence type="ECO:0000256" key="5">
    <source>
        <dbReference type="ARBA" id="ARBA00023136"/>
    </source>
</evidence>
<gene>
    <name evidence="7" type="ORF">PsB1_1406</name>
</gene>
<evidence type="ECO:0000313" key="7">
    <source>
        <dbReference type="EMBL" id="GIU67252.1"/>
    </source>
</evidence>
<organism evidence="7 8">
    <name type="scientific">Candidatus Phycosocius spiralis</name>
    <dbReference type="NCBI Taxonomy" id="2815099"/>
    <lineage>
        <taxon>Bacteria</taxon>
        <taxon>Pseudomonadati</taxon>
        <taxon>Pseudomonadota</taxon>
        <taxon>Alphaproteobacteria</taxon>
        <taxon>Caulobacterales</taxon>
        <taxon>Caulobacterales incertae sedis</taxon>
        <taxon>Candidatus Phycosocius</taxon>
    </lineage>
</organism>
<accession>A0ABQ4PW26</accession>
<comment type="subcellular location">
    <subcellularLocation>
        <location evidence="1">Cell membrane</location>
        <topology evidence="1">Multi-pass membrane protein</topology>
    </subcellularLocation>
</comment>
<keyword evidence="2" id="KW-1003">Cell membrane</keyword>
<feature type="transmembrane region" description="Helical" evidence="6">
    <location>
        <begin position="39"/>
        <end position="60"/>
    </location>
</feature>
<keyword evidence="8" id="KW-1185">Reference proteome</keyword>
<protein>
    <submittedName>
        <fullName evidence="7">Threonine transporter RhtB</fullName>
    </submittedName>
</protein>
<dbReference type="Proteomes" id="UP001161064">
    <property type="component" value="Unassembled WGS sequence"/>
</dbReference>
<keyword evidence="4 6" id="KW-1133">Transmembrane helix</keyword>